<name>A0A5J5GFU4_9RHOB</name>
<keyword evidence="1" id="KW-1133">Transmembrane helix</keyword>
<keyword evidence="1" id="KW-0472">Membrane</keyword>
<sequence>MRNFIVKHAAQLRENYWFWPMTMTLLAVVLGFALPRLDAAIGTAWIKSVPFLREIQADGARAILTTLASSSLGVAGVAFSMTIVAVSFASANYGPRLIGNFMSDRVNQLVLGILVSTSVYCITVLSTVYAPGETSVASLEAFVPQVSVSIALLLVLISIGALIGYIHHIPESINIMTITSGLGSRLHQAVLRLIEGGPELDRETAEVGVLAERESGAEQVTLLASPASGYVQYLDLEKLRSTATERRFQITVLRAPGDFVASQETLISVSHQGSFSGQDEGDLLSCITIGQGRTTDQDVLFLSDQLVEVMIRALSPGVNDPHTAMQCLDWLKPALLAFAAATPIPQTAEQDRLRYRRVSFVVMLDRTFDRIRQHVAADWMVVLHALELLTDLSSAASHPESKLAVDQQLDLLAQAAEELLPDSGAREEVRRLKDASRA</sequence>
<dbReference type="EMBL" id="VYQE01000004">
    <property type="protein sequence ID" value="KAA9006648.1"/>
    <property type="molecule type" value="Genomic_DNA"/>
</dbReference>
<evidence type="ECO:0000313" key="3">
    <source>
        <dbReference type="Proteomes" id="UP000326554"/>
    </source>
</evidence>
<evidence type="ECO:0000313" key="2">
    <source>
        <dbReference type="EMBL" id="KAA9006648.1"/>
    </source>
</evidence>
<keyword evidence="1" id="KW-0812">Transmembrane</keyword>
<feature type="transmembrane region" description="Helical" evidence="1">
    <location>
        <begin position="109"/>
        <end position="130"/>
    </location>
</feature>
<dbReference type="Pfam" id="PF10011">
    <property type="entry name" value="DUF2254"/>
    <property type="match status" value="1"/>
</dbReference>
<evidence type="ECO:0000256" key="1">
    <source>
        <dbReference type="SAM" id="Phobius"/>
    </source>
</evidence>
<proteinExistence type="predicted"/>
<dbReference type="Proteomes" id="UP000326554">
    <property type="component" value="Unassembled WGS sequence"/>
</dbReference>
<dbReference type="RefSeq" id="WP_150445666.1">
    <property type="nucleotide sequence ID" value="NZ_VYQE01000004.1"/>
</dbReference>
<keyword evidence="3" id="KW-1185">Reference proteome</keyword>
<feature type="transmembrane region" description="Helical" evidence="1">
    <location>
        <begin position="63"/>
        <end position="88"/>
    </location>
</feature>
<feature type="transmembrane region" description="Helical" evidence="1">
    <location>
        <begin position="142"/>
        <end position="166"/>
    </location>
</feature>
<dbReference type="AlphaFoldDB" id="A0A5J5GFU4"/>
<organism evidence="2 3">
    <name type="scientific">Histidinibacterium aquaticum</name>
    <dbReference type="NCBI Taxonomy" id="2613962"/>
    <lineage>
        <taxon>Bacteria</taxon>
        <taxon>Pseudomonadati</taxon>
        <taxon>Pseudomonadota</taxon>
        <taxon>Alphaproteobacteria</taxon>
        <taxon>Rhodobacterales</taxon>
        <taxon>Paracoccaceae</taxon>
        <taxon>Histidinibacterium</taxon>
    </lineage>
</organism>
<comment type="caution">
    <text evidence="2">The sequence shown here is derived from an EMBL/GenBank/DDBJ whole genome shotgun (WGS) entry which is preliminary data.</text>
</comment>
<gene>
    <name evidence="2" type="ORF">F3S47_12715</name>
</gene>
<reference evidence="2 3" key="1">
    <citation type="submission" date="2019-09" db="EMBL/GenBank/DDBJ databases">
        <authorList>
            <person name="Park J.-S."/>
            <person name="Choi H.-J."/>
        </authorList>
    </citation>
    <scope>NUCLEOTIDE SEQUENCE [LARGE SCALE GENOMIC DNA]</scope>
    <source>
        <strain evidence="2 3">176SS1-4</strain>
    </source>
</reference>
<dbReference type="InterPro" id="IPR018723">
    <property type="entry name" value="DUF2254_membrane"/>
</dbReference>
<accession>A0A5J5GFU4</accession>
<protein>
    <submittedName>
        <fullName evidence="2">DUF2254 domain-containing protein</fullName>
    </submittedName>
</protein>